<dbReference type="Gene3D" id="3.40.50.300">
    <property type="entry name" value="P-loop containing nucleotide triphosphate hydrolases"/>
    <property type="match status" value="1"/>
</dbReference>
<dbReference type="SUPFAM" id="SSF52540">
    <property type="entry name" value="P-loop containing nucleoside triphosphate hydrolases"/>
    <property type="match status" value="1"/>
</dbReference>
<gene>
    <name evidence="4" type="ordered locus">Acear_2117</name>
</gene>
<dbReference type="OrthoDB" id="9797480at2"/>
<dbReference type="KEGG" id="aar:Acear_2117"/>
<dbReference type="Pfam" id="PF00685">
    <property type="entry name" value="Sulfotransfer_1"/>
    <property type="match status" value="1"/>
</dbReference>
<keyword evidence="2" id="KW-0325">Glycoprotein</keyword>
<proteinExistence type="predicted"/>
<dbReference type="PANTHER" id="PTHR10605:SF56">
    <property type="entry name" value="BIFUNCTIONAL HEPARAN SULFATE N-DEACETYLASE_N-SULFOTRANSFERASE"/>
    <property type="match status" value="1"/>
</dbReference>
<dbReference type="PANTHER" id="PTHR10605">
    <property type="entry name" value="HEPARAN SULFATE SULFOTRANSFERASE"/>
    <property type="match status" value="1"/>
</dbReference>
<reference evidence="4 5" key="1">
    <citation type="journal article" date="2010" name="Stand. Genomic Sci.">
        <title>Complete genome sequence of Acetohalobium arabaticum type strain (Z-7288).</title>
        <authorList>
            <person name="Sikorski J."/>
            <person name="Lapidus A."/>
            <person name="Chertkov O."/>
            <person name="Lucas S."/>
            <person name="Copeland A."/>
            <person name="Glavina Del Rio T."/>
            <person name="Nolan M."/>
            <person name="Tice H."/>
            <person name="Cheng J.F."/>
            <person name="Han C."/>
            <person name="Brambilla E."/>
            <person name="Pitluck S."/>
            <person name="Liolios K."/>
            <person name="Ivanova N."/>
            <person name="Mavromatis K."/>
            <person name="Mikhailova N."/>
            <person name="Pati A."/>
            <person name="Bruce D."/>
            <person name="Detter C."/>
            <person name="Tapia R."/>
            <person name="Goodwin L."/>
            <person name="Chen A."/>
            <person name="Palaniappan K."/>
            <person name="Land M."/>
            <person name="Hauser L."/>
            <person name="Chang Y.J."/>
            <person name="Jeffries C.D."/>
            <person name="Rohde M."/>
            <person name="Goker M."/>
            <person name="Spring S."/>
            <person name="Woyke T."/>
            <person name="Bristow J."/>
            <person name="Eisen J.A."/>
            <person name="Markowitz V."/>
            <person name="Hugenholtz P."/>
            <person name="Kyrpides N.C."/>
            <person name="Klenk H.P."/>
        </authorList>
    </citation>
    <scope>NUCLEOTIDE SEQUENCE [LARGE SCALE GENOMIC DNA]</scope>
    <source>
        <strain evidence="5">ATCC 49924 / DSM 5501 / Z-7288</strain>
    </source>
</reference>
<dbReference type="InterPro" id="IPR037359">
    <property type="entry name" value="NST/OST"/>
</dbReference>
<dbReference type="GO" id="GO:0008146">
    <property type="term" value="F:sulfotransferase activity"/>
    <property type="evidence" value="ECO:0007669"/>
    <property type="project" value="InterPro"/>
</dbReference>
<keyword evidence="1 4" id="KW-0808">Transferase</keyword>
<evidence type="ECO:0000313" key="4">
    <source>
        <dbReference type="EMBL" id="ADL13607.1"/>
    </source>
</evidence>
<dbReference type="InterPro" id="IPR000863">
    <property type="entry name" value="Sulfotransferase_dom"/>
</dbReference>
<protein>
    <submittedName>
        <fullName evidence="4">Putative sulfotransferase protein</fullName>
    </submittedName>
</protein>
<dbReference type="AlphaFoldDB" id="D9QTA7"/>
<dbReference type="Proteomes" id="UP000001661">
    <property type="component" value="Chromosome"/>
</dbReference>
<sequence>MVSDKENLKPDFIGIGAMKCATTWLSECLRCHPDIYMSSPKEIHFFSAHYEKELEWYLDHFKESDNFKIRGEFSTSYLPNNEVPIRIKETLGEVKLLVSLRNPVERFISHYKHYLRDEKLVGNLNLKNYQKSIEKYPELLDRGNYSDQLKKYIENFGFDNIKIIIKENIDSKPKEVLGNVYSFLNVDSNFVPPLVEKKVSPGITPKIQLLENLRKMIFSLAKSEAPWFIDLVKKFRIPELYRKLNNKKTFQVDLEVKDKLYDYYRNEIFEVENLIKKDLSFWKR</sequence>
<dbReference type="InterPro" id="IPR027417">
    <property type="entry name" value="P-loop_NTPase"/>
</dbReference>
<evidence type="ECO:0000256" key="1">
    <source>
        <dbReference type="ARBA" id="ARBA00022679"/>
    </source>
</evidence>
<dbReference type="eggNOG" id="COG4424">
    <property type="taxonomic scope" value="Bacteria"/>
</dbReference>
<organism evidence="4 5">
    <name type="scientific">Acetohalobium arabaticum (strain ATCC 49924 / DSM 5501 / Z-7288)</name>
    <dbReference type="NCBI Taxonomy" id="574087"/>
    <lineage>
        <taxon>Bacteria</taxon>
        <taxon>Bacillati</taxon>
        <taxon>Bacillota</taxon>
        <taxon>Clostridia</taxon>
        <taxon>Halanaerobiales</taxon>
        <taxon>Halobacteroidaceae</taxon>
        <taxon>Acetohalobium</taxon>
    </lineage>
</organism>
<accession>D9QTA7</accession>
<keyword evidence="5" id="KW-1185">Reference proteome</keyword>
<evidence type="ECO:0000256" key="2">
    <source>
        <dbReference type="ARBA" id="ARBA00023180"/>
    </source>
</evidence>
<dbReference type="EMBL" id="CP002105">
    <property type="protein sequence ID" value="ADL13607.1"/>
    <property type="molecule type" value="Genomic_DNA"/>
</dbReference>
<dbReference type="RefSeq" id="WP_013279050.1">
    <property type="nucleotide sequence ID" value="NC_014378.1"/>
</dbReference>
<feature type="domain" description="Sulfotransferase" evidence="3">
    <location>
        <begin position="10"/>
        <end position="188"/>
    </location>
</feature>
<dbReference type="STRING" id="574087.Acear_2117"/>
<evidence type="ECO:0000259" key="3">
    <source>
        <dbReference type="Pfam" id="PF00685"/>
    </source>
</evidence>
<evidence type="ECO:0000313" key="5">
    <source>
        <dbReference type="Proteomes" id="UP000001661"/>
    </source>
</evidence>
<dbReference type="HOGENOM" id="CLU_017703_1_1_9"/>
<name>D9QTA7_ACEAZ</name>